<sequence length="45" mass="5261">MDKKWTFYQALGTLDSVLYNVLELFPGSILPNELKQIEPMVKAYR</sequence>
<name>X0XJI8_9ZZZZ</name>
<evidence type="ECO:0000313" key="1">
    <source>
        <dbReference type="EMBL" id="GAG36818.1"/>
    </source>
</evidence>
<protein>
    <submittedName>
        <fullName evidence="1">Uncharacterized protein</fullName>
    </submittedName>
</protein>
<dbReference type="AlphaFoldDB" id="X0XJI8"/>
<comment type="caution">
    <text evidence="1">The sequence shown here is derived from an EMBL/GenBank/DDBJ whole genome shotgun (WGS) entry which is preliminary data.</text>
</comment>
<accession>X0XJI8</accession>
<reference evidence="1" key="1">
    <citation type="journal article" date="2014" name="Front. Microbiol.">
        <title>High frequency of phylogenetically diverse reductive dehalogenase-homologous genes in deep subseafloor sedimentary metagenomes.</title>
        <authorList>
            <person name="Kawai M."/>
            <person name="Futagami T."/>
            <person name="Toyoda A."/>
            <person name="Takaki Y."/>
            <person name="Nishi S."/>
            <person name="Hori S."/>
            <person name="Arai W."/>
            <person name="Tsubouchi T."/>
            <person name="Morono Y."/>
            <person name="Uchiyama I."/>
            <person name="Ito T."/>
            <person name="Fujiyama A."/>
            <person name="Inagaki F."/>
            <person name="Takami H."/>
        </authorList>
    </citation>
    <scope>NUCLEOTIDE SEQUENCE</scope>
    <source>
        <strain evidence="1">Expedition CK06-06</strain>
    </source>
</reference>
<dbReference type="EMBL" id="BARS01045810">
    <property type="protein sequence ID" value="GAG36818.1"/>
    <property type="molecule type" value="Genomic_DNA"/>
</dbReference>
<organism evidence="1">
    <name type="scientific">marine sediment metagenome</name>
    <dbReference type="NCBI Taxonomy" id="412755"/>
    <lineage>
        <taxon>unclassified sequences</taxon>
        <taxon>metagenomes</taxon>
        <taxon>ecological metagenomes</taxon>
    </lineage>
</organism>
<proteinExistence type="predicted"/>
<gene>
    <name evidence="1" type="ORF">S01H1_69040</name>
</gene>